<evidence type="ECO:0000313" key="3">
    <source>
        <dbReference type="Proteomes" id="UP000230423"/>
    </source>
</evidence>
<evidence type="ECO:0000313" key="2">
    <source>
        <dbReference type="EMBL" id="PIO66457.1"/>
    </source>
</evidence>
<proteinExistence type="predicted"/>
<protein>
    <submittedName>
        <fullName evidence="2">Peptidase family M13</fullName>
    </submittedName>
</protein>
<dbReference type="Gene3D" id="1.10.1380.10">
    <property type="entry name" value="Neutral endopeptidase , domain2"/>
    <property type="match status" value="1"/>
</dbReference>
<dbReference type="GO" id="GO:0005886">
    <property type="term" value="C:plasma membrane"/>
    <property type="evidence" value="ECO:0007669"/>
    <property type="project" value="TreeGrafter"/>
</dbReference>
<sequence>MAGGGERSCTSSLLFCGLKTYERTIEDAQCAFFRTEIGGWMRELVQDVQSVPIELSILQAFNYSVFPLFWAGVEVNYFDSKTHLITILLQYLEASGGQAVVRNYIKWKTLFFHLAYVKPNCREGYLWSIVEIYSGPPHLRKEFCIMRASGIFPLSLPSVLRKIDGVKRSRDVVSNKALVKKISGDIKEEYHRILDASRILDNVTAPMALQKLDNISVLVSYPDKIDNEMAMESESDRISTELFWSMVFGASAVYREKIKRLRKPVNPSVMSYASVGSIIGHEITHAFDDQGKLHGPTGNLGRDWWSVESRRRFKDRERCYIEQYVRLTGSDDDSEARNSLYENIADNVGLEVALKAWQAKGEDSFRKLAGLDLNAIQVFFVSYAQSWCALKSKQQRGVHMLEKTRFLMPQEMHGKFDTVWIENYKKMYAILVNPFVTRSPIDGILY</sequence>
<gene>
    <name evidence="2" type="ORF">TELCIR_11829</name>
</gene>
<dbReference type="GO" id="GO:0004222">
    <property type="term" value="F:metalloendopeptidase activity"/>
    <property type="evidence" value="ECO:0007669"/>
    <property type="project" value="InterPro"/>
</dbReference>
<dbReference type="PRINTS" id="PR00786">
    <property type="entry name" value="NEPRILYSIN"/>
</dbReference>
<dbReference type="PROSITE" id="PS51885">
    <property type="entry name" value="NEPRILYSIN"/>
    <property type="match status" value="1"/>
</dbReference>
<dbReference type="OrthoDB" id="6475849at2759"/>
<dbReference type="EMBL" id="KZ348252">
    <property type="protein sequence ID" value="PIO66457.1"/>
    <property type="molecule type" value="Genomic_DNA"/>
</dbReference>
<keyword evidence="3" id="KW-1185">Reference proteome</keyword>
<dbReference type="Gene3D" id="3.40.390.10">
    <property type="entry name" value="Collagenase (Catalytic Domain)"/>
    <property type="match status" value="2"/>
</dbReference>
<evidence type="ECO:0000259" key="1">
    <source>
        <dbReference type="Pfam" id="PF01431"/>
    </source>
</evidence>
<reference evidence="2 3" key="1">
    <citation type="submission" date="2015-09" db="EMBL/GenBank/DDBJ databases">
        <title>Draft genome of the parasitic nematode Teladorsagia circumcincta isolate WARC Sus (inbred).</title>
        <authorList>
            <person name="Mitreva M."/>
        </authorList>
    </citation>
    <scope>NUCLEOTIDE SEQUENCE [LARGE SCALE GENOMIC DNA]</scope>
    <source>
        <strain evidence="2 3">S</strain>
    </source>
</reference>
<dbReference type="PANTHER" id="PTHR11733">
    <property type="entry name" value="ZINC METALLOPROTEASE FAMILY M13 NEPRILYSIN-RELATED"/>
    <property type="match status" value="1"/>
</dbReference>
<dbReference type="AlphaFoldDB" id="A0A2G9U846"/>
<dbReference type="Proteomes" id="UP000230423">
    <property type="component" value="Unassembled WGS sequence"/>
</dbReference>
<dbReference type="InterPro" id="IPR000718">
    <property type="entry name" value="Peptidase_M13"/>
</dbReference>
<dbReference type="Pfam" id="PF01431">
    <property type="entry name" value="Peptidase_M13"/>
    <property type="match status" value="1"/>
</dbReference>
<name>A0A2G9U846_TELCI</name>
<organism evidence="2 3">
    <name type="scientific">Teladorsagia circumcincta</name>
    <name type="common">Brown stomach worm</name>
    <name type="synonym">Ostertagia circumcincta</name>
    <dbReference type="NCBI Taxonomy" id="45464"/>
    <lineage>
        <taxon>Eukaryota</taxon>
        <taxon>Metazoa</taxon>
        <taxon>Ecdysozoa</taxon>
        <taxon>Nematoda</taxon>
        <taxon>Chromadorea</taxon>
        <taxon>Rhabditida</taxon>
        <taxon>Rhabditina</taxon>
        <taxon>Rhabditomorpha</taxon>
        <taxon>Strongyloidea</taxon>
        <taxon>Trichostrongylidae</taxon>
        <taxon>Teladorsagia</taxon>
    </lineage>
</organism>
<dbReference type="InterPro" id="IPR024079">
    <property type="entry name" value="MetalloPept_cat_dom_sf"/>
</dbReference>
<accession>A0A2G9U846</accession>
<dbReference type="GO" id="GO:0016485">
    <property type="term" value="P:protein processing"/>
    <property type="evidence" value="ECO:0007669"/>
    <property type="project" value="TreeGrafter"/>
</dbReference>
<dbReference type="InterPro" id="IPR042089">
    <property type="entry name" value="Peptidase_M13_dom_2"/>
</dbReference>
<dbReference type="InterPro" id="IPR018497">
    <property type="entry name" value="Peptidase_M13_C"/>
</dbReference>
<feature type="domain" description="Peptidase M13 C-terminal" evidence="1">
    <location>
        <begin position="267"/>
        <end position="397"/>
    </location>
</feature>
<dbReference type="SUPFAM" id="SSF55486">
    <property type="entry name" value="Metalloproteases ('zincins'), catalytic domain"/>
    <property type="match status" value="1"/>
</dbReference>
<dbReference type="PANTHER" id="PTHR11733:SF133">
    <property type="entry name" value="PHOSPHATE-REGULATING NEUTRAL ENDOPEPTIDASE PHEX"/>
    <property type="match status" value="1"/>
</dbReference>